<reference evidence="2" key="3">
    <citation type="submission" date="2020-12" db="UniProtKB">
        <authorList>
            <consortium name="EnsemblPlants"/>
        </authorList>
    </citation>
    <scope>IDENTIFICATION</scope>
</reference>
<dbReference type="EnsemblPlants" id="Pp3c12_18410V3.1">
    <property type="protein sequence ID" value="Pp3c12_18410V3.1"/>
    <property type="gene ID" value="Pp3c12_18410"/>
</dbReference>
<protein>
    <submittedName>
        <fullName evidence="1 2">Uncharacterized protein</fullName>
    </submittedName>
</protein>
<dbReference type="AlphaFoldDB" id="A0A2K1JRA0"/>
<dbReference type="Gramene" id="Pp3c12_18410V3.1">
    <property type="protein sequence ID" value="Pp3c12_18410V3.1"/>
    <property type="gene ID" value="Pp3c12_18410"/>
</dbReference>
<reference evidence="1 3" key="2">
    <citation type="journal article" date="2018" name="Plant J.">
        <title>The Physcomitrella patens chromosome-scale assembly reveals moss genome structure and evolution.</title>
        <authorList>
            <person name="Lang D."/>
            <person name="Ullrich K.K."/>
            <person name="Murat F."/>
            <person name="Fuchs J."/>
            <person name="Jenkins J."/>
            <person name="Haas F.B."/>
            <person name="Piednoel M."/>
            <person name="Gundlach H."/>
            <person name="Van Bel M."/>
            <person name="Meyberg R."/>
            <person name="Vives C."/>
            <person name="Morata J."/>
            <person name="Symeonidi A."/>
            <person name="Hiss M."/>
            <person name="Muchero W."/>
            <person name="Kamisugi Y."/>
            <person name="Saleh O."/>
            <person name="Blanc G."/>
            <person name="Decker E.L."/>
            <person name="van Gessel N."/>
            <person name="Grimwood J."/>
            <person name="Hayes R.D."/>
            <person name="Graham S.W."/>
            <person name="Gunter L.E."/>
            <person name="McDaniel S.F."/>
            <person name="Hoernstein S.N.W."/>
            <person name="Larsson A."/>
            <person name="Li F.W."/>
            <person name="Perroud P.F."/>
            <person name="Phillips J."/>
            <person name="Ranjan P."/>
            <person name="Rokshar D.S."/>
            <person name="Rothfels C.J."/>
            <person name="Schneider L."/>
            <person name="Shu S."/>
            <person name="Stevenson D.W."/>
            <person name="Thummler F."/>
            <person name="Tillich M."/>
            <person name="Villarreal Aguilar J.C."/>
            <person name="Widiez T."/>
            <person name="Wong G.K."/>
            <person name="Wymore A."/>
            <person name="Zhang Y."/>
            <person name="Zimmer A.D."/>
            <person name="Quatrano R.S."/>
            <person name="Mayer K.F.X."/>
            <person name="Goodstein D."/>
            <person name="Casacuberta J.M."/>
            <person name="Vandepoele K."/>
            <person name="Reski R."/>
            <person name="Cuming A.C."/>
            <person name="Tuskan G.A."/>
            <person name="Maumus F."/>
            <person name="Salse J."/>
            <person name="Schmutz J."/>
            <person name="Rensing S.A."/>
        </authorList>
    </citation>
    <scope>NUCLEOTIDE SEQUENCE [LARGE SCALE GENOMIC DNA]</scope>
    <source>
        <strain evidence="2 3">cv. Gransden 2004</strain>
    </source>
</reference>
<proteinExistence type="predicted"/>
<evidence type="ECO:0000313" key="2">
    <source>
        <dbReference type="EnsemblPlants" id="Pp3c12_18410V3.1"/>
    </source>
</evidence>
<dbReference type="Proteomes" id="UP000006727">
    <property type="component" value="Chromosome 12"/>
</dbReference>
<keyword evidence="3" id="KW-1185">Reference proteome</keyword>
<evidence type="ECO:0000313" key="1">
    <source>
        <dbReference type="EMBL" id="PNR44067.1"/>
    </source>
</evidence>
<dbReference type="InParanoid" id="A0A2K1JRA0"/>
<dbReference type="Gramene" id="Pp3c12_18410V3.2">
    <property type="protein sequence ID" value="Pp3c12_18410V3.2"/>
    <property type="gene ID" value="Pp3c12_18410"/>
</dbReference>
<reference evidence="1 3" key="1">
    <citation type="journal article" date="2008" name="Science">
        <title>The Physcomitrella genome reveals evolutionary insights into the conquest of land by plants.</title>
        <authorList>
            <person name="Rensing S."/>
            <person name="Lang D."/>
            <person name="Zimmer A."/>
            <person name="Terry A."/>
            <person name="Salamov A."/>
            <person name="Shapiro H."/>
            <person name="Nishiyama T."/>
            <person name="Perroud P.-F."/>
            <person name="Lindquist E."/>
            <person name="Kamisugi Y."/>
            <person name="Tanahashi T."/>
            <person name="Sakakibara K."/>
            <person name="Fujita T."/>
            <person name="Oishi K."/>
            <person name="Shin-I T."/>
            <person name="Kuroki Y."/>
            <person name="Toyoda A."/>
            <person name="Suzuki Y."/>
            <person name="Hashimoto A."/>
            <person name="Yamaguchi K."/>
            <person name="Sugano A."/>
            <person name="Kohara Y."/>
            <person name="Fujiyama A."/>
            <person name="Anterola A."/>
            <person name="Aoki S."/>
            <person name="Ashton N."/>
            <person name="Barbazuk W.B."/>
            <person name="Barker E."/>
            <person name="Bennetzen J."/>
            <person name="Bezanilla M."/>
            <person name="Blankenship R."/>
            <person name="Cho S.H."/>
            <person name="Dutcher S."/>
            <person name="Estelle M."/>
            <person name="Fawcett J.A."/>
            <person name="Gundlach H."/>
            <person name="Hanada K."/>
            <person name="Heyl A."/>
            <person name="Hicks K.A."/>
            <person name="Hugh J."/>
            <person name="Lohr M."/>
            <person name="Mayer K."/>
            <person name="Melkozernov A."/>
            <person name="Murata T."/>
            <person name="Nelson D."/>
            <person name="Pils B."/>
            <person name="Prigge M."/>
            <person name="Reiss B."/>
            <person name="Renner T."/>
            <person name="Rombauts S."/>
            <person name="Rushton P."/>
            <person name="Sanderfoot A."/>
            <person name="Schween G."/>
            <person name="Shiu S.-H."/>
            <person name="Stueber K."/>
            <person name="Theodoulou F.L."/>
            <person name="Tu H."/>
            <person name="Van de Peer Y."/>
            <person name="Verrier P.J."/>
            <person name="Waters E."/>
            <person name="Wood A."/>
            <person name="Yang L."/>
            <person name="Cove D."/>
            <person name="Cuming A."/>
            <person name="Hasebe M."/>
            <person name="Lucas S."/>
            <person name="Mishler D.B."/>
            <person name="Reski R."/>
            <person name="Grigoriev I."/>
            <person name="Quatrano R.S."/>
            <person name="Boore J.L."/>
        </authorList>
    </citation>
    <scope>NUCLEOTIDE SEQUENCE [LARGE SCALE GENOMIC DNA]</scope>
    <source>
        <strain evidence="2 3">cv. Gransden 2004</strain>
    </source>
</reference>
<accession>A0A2K1JRA0</accession>
<gene>
    <name evidence="1" type="ORF">PHYPA_016450</name>
</gene>
<organism evidence="1">
    <name type="scientific">Physcomitrium patens</name>
    <name type="common">Spreading-leaved earth moss</name>
    <name type="synonym">Physcomitrella patens</name>
    <dbReference type="NCBI Taxonomy" id="3218"/>
    <lineage>
        <taxon>Eukaryota</taxon>
        <taxon>Viridiplantae</taxon>
        <taxon>Streptophyta</taxon>
        <taxon>Embryophyta</taxon>
        <taxon>Bryophyta</taxon>
        <taxon>Bryophytina</taxon>
        <taxon>Bryopsida</taxon>
        <taxon>Funariidae</taxon>
        <taxon>Funariales</taxon>
        <taxon>Funariaceae</taxon>
        <taxon>Physcomitrium</taxon>
    </lineage>
</organism>
<dbReference type="PaxDb" id="3218-PP1S46_169V6.1"/>
<sequence>MECKNSIPPSACSQASLRTENRFLPSVT</sequence>
<evidence type="ECO:0000313" key="3">
    <source>
        <dbReference type="Proteomes" id="UP000006727"/>
    </source>
</evidence>
<name>A0A2K1JRA0_PHYPA</name>
<dbReference type="EnsemblPlants" id="Pp3c12_18410V3.2">
    <property type="protein sequence ID" value="Pp3c12_18410V3.2"/>
    <property type="gene ID" value="Pp3c12_18410"/>
</dbReference>
<dbReference type="EMBL" id="ABEU02000012">
    <property type="protein sequence ID" value="PNR44067.1"/>
    <property type="molecule type" value="Genomic_DNA"/>
</dbReference>